<evidence type="ECO:0000256" key="3">
    <source>
        <dbReference type="RuleBase" id="RU000363"/>
    </source>
</evidence>
<accession>A0A9J7DKB8</accession>
<comment type="similarity">
    <text evidence="1 3">Belongs to the short-chain dehydrogenases/reductases (SDR) family.</text>
</comment>
<dbReference type="InterPro" id="IPR002347">
    <property type="entry name" value="SDR_fam"/>
</dbReference>
<dbReference type="SUPFAM" id="SSF51735">
    <property type="entry name" value="NAD(P)-binding Rossmann-fold domains"/>
    <property type="match status" value="1"/>
</dbReference>
<evidence type="ECO:0000313" key="4">
    <source>
        <dbReference type="Proteomes" id="UP001652621"/>
    </source>
</evidence>
<evidence type="ECO:0000313" key="5">
    <source>
        <dbReference type="RefSeq" id="XP_019893784.2"/>
    </source>
</evidence>
<dbReference type="OrthoDB" id="1933717at2759"/>
<dbReference type="PRINTS" id="PR00081">
    <property type="entry name" value="GDHRDH"/>
</dbReference>
<dbReference type="VEuPathDB" id="VectorBase:MDOMA2_001345"/>
<reference evidence="5" key="1">
    <citation type="submission" date="2025-08" db="UniProtKB">
        <authorList>
            <consortium name="RefSeq"/>
        </authorList>
    </citation>
    <scope>IDENTIFICATION</scope>
    <source>
        <strain evidence="5">Aabys</strain>
        <tissue evidence="5">Whole body</tissue>
    </source>
</reference>
<dbReference type="Pfam" id="PF00106">
    <property type="entry name" value="adh_short"/>
    <property type="match status" value="1"/>
</dbReference>
<dbReference type="Gene3D" id="3.40.50.720">
    <property type="entry name" value="NAD(P)-binding Rossmann-like Domain"/>
    <property type="match status" value="1"/>
</dbReference>
<dbReference type="GeneID" id="105262085"/>
<dbReference type="PRINTS" id="PR00080">
    <property type="entry name" value="SDRFAMILY"/>
</dbReference>
<dbReference type="GO" id="GO:0016491">
    <property type="term" value="F:oxidoreductase activity"/>
    <property type="evidence" value="ECO:0007669"/>
    <property type="project" value="UniProtKB-KW"/>
</dbReference>
<dbReference type="KEGG" id="mde:105262085"/>
<name>A0A9J7DKB8_MUSDO</name>
<evidence type="ECO:0000256" key="2">
    <source>
        <dbReference type="ARBA" id="ARBA00023002"/>
    </source>
</evidence>
<proteinExistence type="inferred from homology"/>
<keyword evidence="2" id="KW-0560">Oxidoreductase</keyword>
<dbReference type="PANTHER" id="PTHR43115:SF4">
    <property type="entry name" value="DEHYDROGENASE_REDUCTASE SDR FAMILY MEMBER 11"/>
    <property type="match status" value="1"/>
</dbReference>
<dbReference type="AlphaFoldDB" id="A0A9J7DKB8"/>
<protein>
    <submittedName>
        <fullName evidence="5">Farnesol dehydrogenase</fullName>
    </submittedName>
</protein>
<gene>
    <name evidence="5" type="primary">LOC105262085</name>
</gene>
<keyword evidence="4" id="KW-1185">Reference proteome</keyword>
<sequence>MEKQTRPKIDEKFQKNFHTHTCDVSDEQSVKDAFAWIEEKFGGVDVLINNAGMMQMSDLTAADNSTIVKNTVSTNILGVVWCTRETVRSMEQRKFNGHIVNVSSIVGHFIPRMTGYNLNIYPPTKHAIKAMTEVLRQELLAKETKIKISSVSPGAVRTEFLGEGVELPENTPALKPEEVADAIVYCIQTPPTVQIHDMIINPVGATY</sequence>
<dbReference type="Proteomes" id="UP001652621">
    <property type="component" value="Unplaced"/>
</dbReference>
<evidence type="ECO:0000256" key="1">
    <source>
        <dbReference type="ARBA" id="ARBA00006484"/>
    </source>
</evidence>
<organism evidence="4 5">
    <name type="scientific">Musca domestica</name>
    <name type="common">House fly</name>
    <dbReference type="NCBI Taxonomy" id="7370"/>
    <lineage>
        <taxon>Eukaryota</taxon>
        <taxon>Metazoa</taxon>
        <taxon>Ecdysozoa</taxon>
        <taxon>Arthropoda</taxon>
        <taxon>Hexapoda</taxon>
        <taxon>Insecta</taxon>
        <taxon>Pterygota</taxon>
        <taxon>Neoptera</taxon>
        <taxon>Endopterygota</taxon>
        <taxon>Diptera</taxon>
        <taxon>Brachycera</taxon>
        <taxon>Muscomorpha</taxon>
        <taxon>Muscoidea</taxon>
        <taxon>Muscidae</taxon>
        <taxon>Musca</taxon>
    </lineage>
</organism>
<dbReference type="RefSeq" id="XP_019893784.2">
    <property type="nucleotide sequence ID" value="XM_020038225.2"/>
</dbReference>
<dbReference type="PANTHER" id="PTHR43115">
    <property type="entry name" value="DEHYDROGENASE/REDUCTASE SDR FAMILY MEMBER 11"/>
    <property type="match status" value="1"/>
</dbReference>
<dbReference type="InterPro" id="IPR036291">
    <property type="entry name" value="NAD(P)-bd_dom_sf"/>
</dbReference>